<dbReference type="Proteomes" id="UP001154282">
    <property type="component" value="Unassembled WGS sequence"/>
</dbReference>
<evidence type="ECO:0000256" key="1">
    <source>
        <dbReference type="SAM" id="MobiDB-lite"/>
    </source>
</evidence>
<keyword evidence="3" id="KW-1185">Reference proteome</keyword>
<dbReference type="EMBL" id="CAMGYJ010000009">
    <property type="protein sequence ID" value="CAI0520757.1"/>
    <property type="molecule type" value="Genomic_DNA"/>
</dbReference>
<reference evidence="2" key="1">
    <citation type="submission" date="2022-08" db="EMBL/GenBank/DDBJ databases">
        <authorList>
            <person name="Gutierrez-Valencia J."/>
        </authorList>
    </citation>
    <scope>NUCLEOTIDE SEQUENCE</scope>
</reference>
<feature type="region of interest" description="Disordered" evidence="1">
    <location>
        <begin position="1"/>
        <end position="37"/>
    </location>
</feature>
<proteinExistence type="predicted"/>
<sequence>MGHEFRQGGTGHAVRPAAGGELLEREGSVGFDLPDGG</sequence>
<protein>
    <submittedName>
        <fullName evidence="2">Uncharacterized protein</fullName>
    </submittedName>
</protein>
<organism evidence="2 3">
    <name type="scientific">Linum tenue</name>
    <dbReference type="NCBI Taxonomy" id="586396"/>
    <lineage>
        <taxon>Eukaryota</taxon>
        <taxon>Viridiplantae</taxon>
        <taxon>Streptophyta</taxon>
        <taxon>Embryophyta</taxon>
        <taxon>Tracheophyta</taxon>
        <taxon>Spermatophyta</taxon>
        <taxon>Magnoliopsida</taxon>
        <taxon>eudicotyledons</taxon>
        <taxon>Gunneridae</taxon>
        <taxon>Pentapetalae</taxon>
        <taxon>rosids</taxon>
        <taxon>fabids</taxon>
        <taxon>Malpighiales</taxon>
        <taxon>Linaceae</taxon>
        <taxon>Linum</taxon>
    </lineage>
</organism>
<accession>A0AAV0Q2M9</accession>
<gene>
    <name evidence="2" type="ORF">LITE_LOCUS41199</name>
</gene>
<name>A0AAV0Q2M9_9ROSI</name>
<evidence type="ECO:0000313" key="3">
    <source>
        <dbReference type="Proteomes" id="UP001154282"/>
    </source>
</evidence>
<evidence type="ECO:0000313" key="2">
    <source>
        <dbReference type="EMBL" id="CAI0520757.1"/>
    </source>
</evidence>
<dbReference type="AlphaFoldDB" id="A0AAV0Q2M9"/>
<comment type="caution">
    <text evidence="2">The sequence shown here is derived from an EMBL/GenBank/DDBJ whole genome shotgun (WGS) entry which is preliminary data.</text>
</comment>